<evidence type="ECO:0000259" key="2">
    <source>
        <dbReference type="PROSITE" id="PS50887"/>
    </source>
</evidence>
<dbReference type="CDD" id="cd01949">
    <property type="entry name" value="GGDEF"/>
    <property type="match status" value="1"/>
</dbReference>
<dbReference type="FunFam" id="3.30.70.270:FF:000001">
    <property type="entry name" value="Diguanylate cyclase domain protein"/>
    <property type="match status" value="1"/>
</dbReference>
<dbReference type="Gene3D" id="3.30.70.270">
    <property type="match status" value="1"/>
</dbReference>
<dbReference type="InterPro" id="IPR043128">
    <property type="entry name" value="Rev_trsase/Diguanyl_cyclase"/>
</dbReference>
<dbReference type="InterPro" id="IPR029787">
    <property type="entry name" value="Nucleotide_cyclase"/>
</dbReference>
<dbReference type="InterPro" id="IPR000160">
    <property type="entry name" value="GGDEF_dom"/>
</dbReference>
<dbReference type="NCBIfam" id="TIGR00254">
    <property type="entry name" value="GGDEF"/>
    <property type="match status" value="1"/>
</dbReference>
<accession>A0A162SJ07</accession>
<dbReference type="Gene3D" id="3.30.450.20">
    <property type="entry name" value="PAS domain"/>
    <property type="match status" value="1"/>
</dbReference>
<dbReference type="Pfam" id="PF00990">
    <property type="entry name" value="GGDEF"/>
    <property type="match status" value="1"/>
</dbReference>
<dbReference type="GO" id="GO:0052621">
    <property type="term" value="F:diguanylate cyclase activity"/>
    <property type="evidence" value="ECO:0007669"/>
    <property type="project" value="UniProtKB-EC"/>
</dbReference>
<dbReference type="SMART" id="SM00091">
    <property type="entry name" value="PAS"/>
    <property type="match status" value="1"/>
</dbReference>
<evidence type="ECO:0000259" key="1">
    <source>
        <dbReference type="PROSITE" id="PS50112"/>
    </source>
</evidence>
<dbReference type="CDD" id="cd00130">
    <property type="entry name" value="PAS"/>
    <property type="match status" value="1"/>
</dbReference>
<keyword evidence="3" id="KW-0548">Nucleotidyltransferase</keyword>
<proteinExistence type="predicted"/>
<evidence type="ECO:0000313" key="3">
    <source>
        <dbReference type="EMBL" id="KZL91337.1"/>
    </source>
</evidence>
<dbReference type="SUPFAM" id="SSF55073">
    <property type="entry name" value="Nucleotide cyclase"/>
    <property type="match status" value="1"/>
</dbReference>
<evidence type="ECO:0000313" key="4">
    <source>
        <dbReference type="Proteomes" id="UP000076603"/>
    </source>
</evidence>
<dbReference type="RefSeq" id="WP_066623925.1">
    <property type="nucleotide sequence ID" value="NZ_FQXL01000005.1"/>
</dbReference>
<sequence>MDKILLNALNCISEGTIILNDKCQILYWNNYMEYLTGMKLENVLQSNIYDILPTMNKKYFRDLVKNVVNHECKMFFSAAMHKDLISSNKKLNLKISKMKSENNDYVILEFIDVTNQFLHIEQLRKYVHDLYLLNKELKEKEKIIEELAYYDKLTKVANRTLFYKYAEKFLYNAKRNNSLLGLMFIDVNKFKSINDTYGHEIGDKVLIKVASILTEATRKNDVVARYGGDEFLILLPNVKMIDNYKVIASRITNNKNKIINIDEKQIKISLSIGVSFFPKDGDNIDKLIVEADKAMYIAKKRAGEDNCFCSL</sequence>
<dbReference type="Proteomes" id="UP000076603">
    <property type="component" value="Unassembled WGS sequence"/>
</dbReference>
<feature type="domain" description="PAS" evidence="1">
    <location>
        <begin position="1"/>
        <end position="71"/>
    </location>
</feature>
<dbReference type="OrthoDB" id="9805474at2"/>
<dbReference type="PANTHER" id="PTHR46663:SF2">
    <property type="entry name" value="GGDEF DOMAIN-CONTAINING PROTEIN"/>
    <property type="match status" value="1"/>
</dbReference>
<dbReference type="AlphaFoldDB" id="A0A162SJ07"/>
<feature type="domain" description="GGDEF" evidence="2">
    <location>
        <begin position="178"/>
        <end position="311"/>
    </location>
</feature>
<keyword evidence="3" id="KW-0808">Transferase</keyword>
<comment type="caution">
    <text evidence="3">The sequence shown here is derived from an EMBL/GenBank/DDBJ whole genome shotgun (WGS) entry which is preliminary data.</text>
</comment>
<gene>
    <name evidence="3" type="primary">yedQ</name>
    <name evidence="3" type="ORF">CLMAG_30960</name>
</gene>
<reference evidence="3 4" key="1">
    <citation type="submission" date="2016-04" db="EMBL/GenBank/DDBJ databases">
        <title>Genome sequence of Clostridium magnum DSM 2767.</title>
        <authorList>
            <person name="Poehlein A."/>
            <person name="Uhlig R."/>
            <person name="Fischer R."/>
            <person name="Bahl H."/>
            <person name="Daniel R."/>
        </authorList>
    </citation>
    <scope>NUCLEOTIDE SEQUENCE [LARGE SCALE GENOMIC DNA]</scope>
    <source>
        <strain evidence="3 4">DSM 2767</strain>
    </source>
</reference>
<dbReference type="SMART" id="SM00267">
    <property type="entry name" value="GGDEF"/>
    <property type="match status" value="1"/>
</dbReference>
<dbReference type="EC" id="2.7.7.65" evidence="3"/>
<dbReference type="InterPro" id="IPR035965">
    <property type="entry name" value="PAS-like_dom_sf"/>
</dbReference>
<dbReference type="PATRIC" id="fig|1121326.3.peg.3123"/>
<dbReference type="PANTHER" id="PTHR46663">
    <property type="entry name" value="DIGUANYLATE CYCLASE DGCT-RELATED"/>
    <property type="match status" value="1"/>
</dbReference>
<dbReference type="SUPFAM" id="SSF55785">
    <property type="entry name" value="PYP-like sensor domain (PAS domain)"/>
    <property type="match status" value="1"/>
</dbReference>
<dbReference type="PROSITE" id="PS50887">
    <property type="entry name" value="GGDEF"/>
    <property type="match status" value="1"/>
</dbReference>
<protein>
    <submittedName>
        <fullName evidence="3">Putative diguanylate cyclase YedQ</fullName>
        <ecNumber evidence="3">2.7.7.65</ecNumber>
    </submittedName>
</protein>
<name>A0A162SJ07_9CLOT</name>
<dbReference type="EMBL" id="LWAE01000003">
    <property type="protein sequence ID" value="KZL91337.1"/>
    <property type="molecule type" value="Genomic_DNA"/>
</dbReference>
<dbReference type="InterPro" id="IPR000014">
    <property type="entry name" value="PAS"/>
</dbReference>
<dbReference type="STRING" id="1121326.CLMAG_30960"/>
<keyword evidence="4" id="KW-1185">Reference proteome</keyword>
<dbReference type="PROSITE" id="PS50112">
    <property type="entry name" value="PAS"/>
    <property type="match status" value="1"/>
</dbReference>
<organism evidence="3 4">
    <name type="scientific">Clostridium magnum DSM 2767</name>
    <dbReference type="NCBI Taxonomy" id="1121326"/>
    <lineage>
        <taxon>Bacteria</taxon>
        <taxon>Bacillati</taxon>
        <taxon>Bacillota</taxon>
        <taxon>Clostridia</taxon>
        <taxon>Eubacteriales</taxon>
        <taxon>Clostridiaceae</taxon>
        <taxon>Clostridium</taxon>
    </lineage>
</organism>
<dbReference type="InterPro" id="IPR052163">
    <property type="entry name" value="DGC-Regulatory_Protein"/>
</dbReference>